<proteinExistence type="predicted"/>
<name>A0ACB7ZTH3_9AGAM</name>
<feature type="non-terminal residue" evidence="1">
    <location>
        <position position="1"/>
    </location>
</feature>
<dbReference type="Proteomes" id="UP000790377">
    <property type="component" value="Unassembled WGS sequence"/>
</dbReference>
<comment type="caution">
    <text evidence="1">The sequence shown here is derived from an EMBL/GenBank/DDBJ whole genome shotgun (WGS) entry which is preliminary data.</text>
</comment>
<organism evidence="1 2">
    <name type="scientific">Hygrophoropsis aurantiaca</name>
    <dbReference type="NCBI Taxonomy" id="72124"/>
    <lineage>
        <taxon>Eukaryota</taxon>
        <taxon>Fungi</taxon>
        <taxon>Dikarya</taxon>
        <taxon>Basidiomycota</taxon>
        <taxon>Agaricomycotina</taxon>
        <taxon>Agaricomycetes</taxon>
        <taxon>Agaricomycetidae</taxon>
        <taxon>Boletales</taxon>
        <taxon>Coniophorineae</taxon>
        <taxon>Hygrophoropsidaceae</taxon>
        <taxon>Hygrophoropsis</taxon>
    </lineage>
</organism>
<accession>A0ACB7ZTH3</accession>
<evidence type="ECO:0000313" key="2">
    <source>
        <dbReference type="Proteomes" id="UP000790377"/>
    </source>
</evidence>
<feature type="non-terminal residue" evidence="1">
    <location>
        <position position="127"/>
    </location>
</feature>
<keyword evidence="2" id="KW-1185">Reference proteome</keyword>
<dbReference type="EMBL" id="MU268660">
    <property type="protein sequence ID" value="KAH7903992.1"/>
    <property type="molecule type" value="Genomic_DNA"/>
</dbReference>
<protein>
    <submittedName>
        <fullName evidence="1">Uncharacterized protein</fullName>
    </submittedName>
</protein>
<reference evidence="1" key="1">
    <citation type="journal article" date="2021" name="New Phytol.">
        <title>Evolutionary innovations through gain and loss of genes in the ectomycorrhizal Boletales.</title>
        <authorList>
            <person name="Wu G."/>
            <person name="Miyauchi S."/>
            <person name="Morin E."/>
            <person name="Kuo A."/>
            <person name="Drula E."/>
            <person name="Varga T."/>
            <person name="Kohler A."/>
            <person name="Feng B."/>
            <person name="Cao Y."/>
            <person name="Lipzen A."/>
            <person name="Daum C."/>
            <person name="Hundley H."/>
            <person name="Pangilinan J."/>
            <person name="Johnson J."/>
            <person name="Barry K."/>
            <person name="LaButti K."/>
            <person name="Ng V."/>
            <person name="Ahrendt S."/>
            <person name="Min B."/>
            <person name="Choi I.G."/>
            <person name="Park H."/>
            <person name="Plett J.M."/>
            <person name="Magnuson J."/>
            <person name="Spatafora J.W."/>
            <person name="Nagy L.G."/>
            <person name="Henrissat B."/>
            <person name="Grigoriev I.V."/>
            <person name="Yang Z.L."/>
            <person name="Xu J."/>
            <person name="Martin F.M."/>
        </authorList>
    </citation>
    <scope>NUCLEOTIDE SEQUENCE</scope>
    <source>
        <strain evidence="1">ATCC 28755</strain>
    </source>
</reference>
<sequence>PKLDAPPEEWKAWHEHHKTEIRGVMLMSGNVADIRAIRGRLLVARLAPDSSRRRSVFMLRAAELLVVPGFYRELLMHLGMDVAATRTFDNYAGPSDALDTVDIAMHFARNGVTWAEADDAWMFADAW</sequence>
<evidence type="ECO:0000313" key="1">
    <source>
        <dbReference type="EMBL" id="KAH7903992.1"/>
    </source>
</evidence>
<gene>
    <name evidence="1" type="ORF">BJ138DRAFT_994239</name>
</gene>